<comment type="caution">
    <text evidence="1">The sequence shown here is derived from an EMBL/GenBank/DDBJ whole genome shotgun (WGS) entry which is preliminary data.</text>
</comment>
<dbReference type="Proteomes" id="UP001055811">
    <property type="component" value="Linkage Group LG09"/>
</dbReference>
<keyword evidence="2" id="KW-1185">Reference proteome</keyword>
<evidence type="ECO:0000313" key="2">
    <source>
        <dbReference type="Proteomes" id="UP001055811"/>
    </source>
</evidence>
<proteinExistence type="predicted"/>
<protein>
    <submittedName>
        <fullName evidence="1">Uncharacterized protein</fullName>
    </submittedName>
</protein>
<accession>A0ACB8YTN1</accession>
<name>A0ACB8YTN1_CICIN</name>
<reference evidence="2" key="1">
    <citation type="journal article" date="2022" name="Mol. Ecol. Resour.">
        <title>The genomes of chicory, endive, great burdock and yacon provide insights into Asteraceae palaeo-polyploidization history and plant inulin production.</title>
        <authorList>
            <person name="Fan W."/>
            <person name="Wang S."/>
            <person name="Wang H."/>
            <person name="Wang A."/>
            <person name="Jiang F."/>
            <person name="Liu H."/>
            <person name="Zhao H."/>
            <person name="Xu D."/>
            <person name="Zhang Y."/>
        </authorList>
    </citation>
    <scope>NUCLEOTIDE SEQUENCE [LARGE SCALE GENOMIC DNA]</scope>
    <source>
        <strain evidence="2">cv. Punajuju</strain>
    </source>
</reference>
<gene>
    <name evidence="1" type="ORF">L2E82_47040</name>
</gene>
<reference evidence="1 2" key="2">
    <citation type="journal article" date="2022" name="Mol. Ecol. Resour.">
        <title>The genomes of chicory, endive, great burdock and yacon provide insights into Asteraceae paleo-polyploidization history and plant inulin production.</title>
        <authorList>
            <person name="Fan W."/>
            <person name="Wang S."/>
            <person name="Wang H."/>
            <person name="Wang A."/>
            <person name="Jiang F."/>
            <person name="Liu H."/>
            <person name="Zhao H."/>
            <person name="Xu D."/>
            <person name="Zhang Y."/>
        </authorList>
    </citation>
    <scope>NUCLEOTIDE SEQUENCE [LARGE SCALE GENOMIC DNA]</scope>
    <source>
        <strain evidence="2">cv. Punajuju</strain>
        <tissue evidence="1">Leaves</tissue>
    </source>
</reference>
<sequence>MMSCELDPVEYQLTTTEIHEIISLIRPDFNSNSNSGSGSNESRDTRKISNRESARRSRQRKKRHMEELTDQLNQLRFQNRDLKNRLTWLVNQCRTVLMENHQLGYECIHLQSKLSGLCQLLVNMQFQ</sequence>
<dbReference type="EMBL" id="CM042017">
    <property type="protein sequence ID" value="KAI3689092.1"/>
    <property type="molecule type" value="Genomic_DNA"/>
</dbReference>
<evidence type="ECO:0000313" key="1">
    <source>
        <dbReference type="EMBL" id="KAI3689092.1"/>
    </source>
</evidence>
<organism evidence="1 2">
    <name type="scientific">Cichorium intybus</name>
    <name type="common">Chicory</name>
    <dbReference type="NCBI Taxonomy" id="13427"/>
    <lineage>
        <taxon>Eukaryota</taxon>
        <taxon>Viridiplantae</taxon>
        <taxon>Streptophyta</taxon>
        <taxon>Embryophyta</taxon>
        <taxon>Tracheophyta</taxon>
        <taxon>Spermatophyta</taxon>
        <taxon>Magnoliopsida</taxon>
        <taxon>eudicotyledons</taxon>
        <taxon>Gunneridae</taxon>
        <taxon>Pentapetalae</taxon>
        <taxon>asterids</taxon>
        <taxon>campanulids</taxon>
        <taxon>Asterales</taxon>
        <taxon>Asteraceae</taxon>
        <taxon>Cichorioideae</taxon>
        <taxon>Cichorieae</taxon>
        <taxon>Cichoriinae</taxon>
        <taxon>Cichorium</taxon>
    </lineage>
</organism>